<feature type="compositionally biased region" description="Polar residues" evidence="1">
    <location>
        <begin position="675"/>
        <end position="689"/>
    </location>
</feature>
<feature type="region of interest" description="Disordered" evidence="1">
    <location>
        <begin position="1"/>
        <end position="456"/>
    </location>
</feature>
<feature type="compositionally biased region" description="Basic and acidic residues" evidence="1">
    <location>
        <begin position="638"/>
        <end position="650"/>
    </location>
</feature>
<dbReference type="EMBL" id="JBAHYK010000064">
    <property type="protein sequence ID" value="KAL0579288.1"/>
    <property type="molecule type" value="Genomic_DNA"/>
</dbReference>
<proteinExistence type="predicted"/>
<feature type="compositionally biased region" description="Pro residues" evidence="1">
    <location>
        <begin position="323"/>
        <end position="342"/>
    </location>
</feature>
<feature type="region of interest" description="Disordered" evidence="1">
    <location>
        <begin position="506"/>
        <end position="540"/>
    </location>
</feature>
<feature type="region of interest" description="Disordered" evidence="1">
    <location>
        <begin position="552"/>
        <end position="720"/>
    </location>
</feature>
<reference evidence="2 3" key="1">
    <citation type="submission" date="2024-02" db="EMBL/GenBank/DDBJ databases">
        <title>A draft genome for the cacao thread blight pathogen Marasmius crinis-equi.</title>
        <authorList>
            <person name="Cohen S.P."/>
            <person name="Baruah I.K."/>
            <person name="Amoako-Attah I."/>
            <person name="Bukari Y."/>
            <person name="Meinhardt L.W."/>
            <person name="Bailey B.A."/>
        </authorList>
    </citation>
    <scope>NUCLEOTIDE SEQUENCE [LARGE SCALE GENOMIC DNA]</scope>
    <source>
        <strain evidence="2 3">GH-76</strain>
    </source>
</reference>
<keyword evidence="3" id="KW-1185">Reference proteome</keyword>
<accession>A0ABR3FUZ2</accession>
<feature type="compositionally biased region" description="Basic and acidic residues" evidence="1">
    <location>
        <begin position="526"/>
        <end position="537"/>
    </location>
</feature>
<evidence type="ECO:0000313" key="2">
    <source>
        <dbReference type="EMBL" id="KAL0579288.1"/>
    </source>
</evidence>
<feature type="compositionally biased region" description="Pro residues" evidence="1">
    <location>
        <begin position="400"/>
        <end position="419"/>
    </location>
</feature>
<sequence>MAAAHHAAQRGPYSLPTTHSSTNDDLRLPSIKDLQFNYPRRQQGHSQPNEPPPGYEHGHPPPQDRVNRLPQHWPRQPQPPHTIPYPAQAPPPQSNIHPPHPQQNISPPPPSQPHEAPPKPADYPPRYENNGYATPGLPLSAQTTPVPGSVNSGPAVRSEEYHPQVHNKRARTGDRTPVITHRDTRPSPVYHYQYNNAAMPPPSPYHQSSPTTIQSPVHPSHPPHPSPSPHEAQHSHQPPVPPQQSYAYHHQYAPPRPTNVTHSIPQSAPPPPPVQAPTPPVASAPQATHVLSYAQSAQSSANASQEWEAPPPQPPQHFHHHPPPPPPTAHQPPPSGPPPPSTPTVHHVPHHQYNQHPPPSHPQSHPPPPPPPQNHNPPPPAHSSHPPPQSQPVHYQPQSQPQPLPPPVQQAPQHAPAPAPQTYAKNASINPAELDTRSHYNSTPSIVPPASASPDSMSELVNLCSILYEFASRYSQLNGGAPGPAPHEIIEMANRANEVVRLLQELQQPGEPEGQRVIKSDPMASPDDHRPPKRPWEDMAEEGQVPADEANVNYQEPYPTPVAQQSTAEQDMELIRTKRATTTAGASASTGQPKSKYRKRSANYAKLMRKQNKLHPGPNGEPPPPIDMDTLRASTRAAEAEKASGRKDDTGSPPGAPSHHQGSFQVVNMAPPAQSEGQPSVSPTTTENGSVAPVPTQVPASSTGILQIPPPPWSSPTVSGRSYAVNELQHQSFLRSSIPTTSPR</sequence>
<feature type="compositionally biased region" description="Pro residues" evidence="1">
    <location>
        <begin position="356"/>
        <end position="390"/>
    </location>
</feature>
<feature type="compositionally biased region" description="Pro residues" evidence="1">
    <location>
        <begin position="76"/>
        <end position="112"/>
    </location>
</feature>
<evidence type="ECO:0000256" key="1">
    <source>
        <dbReference type="SAM" id="MobiDB-lite"/>
    </source>
</evidence>
<name>A0ABR3FUZ2_9AGAR</name>
<feature type="compositionally biased region" description="Basic residues" evidence="1">
    <location>
        <begin position="595"/>
        <end position="613"/>
    </location>
</feature>
<feature type="compositionally biased region" description="Pro residues" evidence="1">
    <location>
        <begin position="219"/>
        <end position="228"/>
    </location>
</feature>
<organism evidence="2 3">
    <name type="scientific">Marasmius crinis-equi</name>
    <dbReference type="NCBI Taxonomy" id="585013"/>
    <lineage>
        <taxon>Eukaryota</taxon>
        <taxon>Fungi</taxon>
        <taxon>Dikarya</taxon>
        <taxon>Basidiomycota</taxon>
        <taxon>Agaricomycotina</taxon>
        <taxon>Agaricomycetes</taxon>
        <taxon>Agaricomycetidae</taxon>
        <taxon>Agaricales</taxon>
        <taxon>Marasmiineae</taxon>
        <taxon>Marasmiaceae</taxon>
        <taxon>Marasmius</taxon>
    </lineage>
</organism>
<comment type="caution">
    <text evidence="2">The sequence shown here is derived from an EMBL/GenBank/DDBJ whole genome shotgun (WGS) entry which is preliminary data.</text>
</comment>
<feature type="compositionally biased region" description="Polar residues" evidence="1">
    <location>
        <begin position="140"/>
        <end position="152"/>
    </location>
</feature>
<gene>
    <name evidence="2" type="ORF">V5O48_002686</name>
</gene>
<feature type="compositionally biased region" description="Low complexity" evidence="1">
    <location>
        <begin position="283"/>
        <end position="305"/>
    </location>
</feature>
<evidence type="ECO:0000313" key="3">
    <source>
        <dbReference type="Proteomes" id="UP001465976"/>
    </source>
</evidence>
<feature type="compositionally biased region" description="Low complexity" evidence="1">
    <location>
        <begin position="580"/>
        <end position="591"/>
    </location>
</feature>
<feature type="compositionally biased region" description="Low complexity" evidence="1">
    <location>
        <begin position="343"/>
        <end position="355"/>
    </location>
</feature>
<feature type="compositionally biased region" description="Pro residues" evidence="1">
    <location>
        <begin position="267"/>
        <end position="282"/>
    </location>
</feature>
<protein>
    <submittedName>
        <fullName evidence="2">Uncharacterized protein</fullName>
    </submittedName>
</protein>
<dbReference type="Proteomes" id="UP001465976">
    <property type="component" value="Unassembled WGS sequence"/>
</dbReference>